<proteinExistence type="predicted"/>
<dbReference type="KEGG" id="ccu:Ccur_08170"/>
<name>C7MNN1_CRYCD</name>
<dbReference type="EMBL" id="CP001682">
    <property type="protein sequence ID" value="ACU94521.1"/>
    <property type="molecule type" value="Genomic_DNA"/>
</dbReference>
<keyword evidence="1" id="KW-1133">Transmembrane helix</keyword>
<dbReference type="AlphaFoldDB" id="C7MNN1"/>
<evidence type="ECO:0000313" key="3">
    <source>
        <dbReference type="Proteomes" id="UP000000954"/>
    </source>
</evidence>
<evidence type="ECO:0000313" key="2">
    <source>
        <dbReference type="EMBL" id="ACU94521.1"/>
    </source>
</evidence>
<accession>C7MNN1</accession>
<protein>
    <submittedName>
        <fullName evidence="2">Uncharacterized protein</fullName>
    </submittedName>
</protein>
<keyword evidence="3" id="KW-1185">Reference proteome</keyword>
<evidence type="ECO:0000256" key="1">
    <source>
        <dbReference type="SAM" id="Phobius"/>
    </source>
</evidence>
<dbReference type="STRING" id="469378.Ccur_08170"/>
<dbReference type="HOGENOM" id="CLU_3151870_0_0_11"/>
<gene>
    <name evidence="2" type="ordered locus">Ccur_08170</name>
</gene>
<reference evidence="2 3" key="1">
    <citation type="journal article" date="2009" name="Stand. Genomic Sci.">
        <title>Complete genome sequence of Cryptobacterium curtum type strain (12-3).</title>
        <authorList>
            <person name="Mavrommatis K."/>
            <person name="Pukall R."/>
            <person name="Rohde C."/>
            <person name="Chen F."/>
            <person name="Sims D."/>
            <person name="Brettin T."/>
            <person name="Kuske C."/>
            <person name="Detter J.C."/>
            <person name="Han C."/>
            <person name="Lapidus A."/>
            <person name="Copeland A."/>
            <person name="Glavina Del Rio T."/>
            <person name="Nolan M."/>
            <person name="Lucas S."/>
            <person name="Tice H."/>
            <person name="Cheng J.F."/>
            <person name="Bruce D."/>
            <person name="Goodwin L."/>
            <person name="Pitluck S."/>
            <person name="Ovchinnikova G."/>
            <person name="Pati A."/>
            <person name="Ivanova N."/>
            <person name="Chen A."/>
            <person name="Palaniappan K."/>
            <person name="Chain P."/>
            <person name="D'haeseleer P."/>
            <person name="Goker M."/>
            <person name="Bristow J."/>
            <person name="Eisen J.A."/>
            <person name="Markowitz V."/>
            <person name="Hugenholtz P."/>
            <person name="Rohde M."/>
            <person name="Klenk H.P."/>
            <person name="Kyrpides N.C."/>
        </authorList>
    </citation>
    <scope>NUCLEOTIDE SEQUENCE [LARGE SCALE GENOMIC DNA]</scope>
    <source>
        <strain evidence="3">ATCC 700683 / DSM 15641 / 12-3</strain>
    </source>
</reference>
<dbReference type="Proteomes" id="UP000000954">
    <property type="component" value="Chromosome"/>
</dbReference>
<feature type="transmembrane region" description="Helical" evidence="1">
    <location>
        <begin position="23"/>
        <end position="46"/>
    </location>
</feature>
<keyword evidence="1" id="KW-0812">Transmembrane</keyword>
<sequence length="48" mass="5243">MRYHRDNVAIVLQRSGAIANNAALIRGSLAMINAAIRAITIVNIIINR</sequence>
<organism evidence="2 3">
    <name type="scientific">Cryptobacterium curtum (strain ATCC 700683 / DSM 15641 / CCUG 43107 / 12-3)</name>
    <dbReference type="NCBI Taxonomy" id="469378"/>
    <lineage>
        <taxon>Bacteria</taxon>
        <taxon>Bacillati</taxon>
        <taxon>Actinomycetota</taxon>
        <taxon>Coriobacteriia</taxon>
        <taxon>Eggerthellales</taxon>
        <taxon>Eggerthellaceae</taxon>
        <taxon>Cryptobacterium</taxon>
    </lineage>
</organism>
<keyword evidence="1" id="KW-0472">Membrane</keyword>